<feature type="domain" description="AMP-dependent synthetase/ligase" evidence="8">
    <location>
        <begin position="562"/>
        <end position="955"/>
    </location>
</feature>
<evidence type="ECO:0000256" key="5">
    <source>
        <dbReference type="ARBA" id="ARBA00039638"/>
    </source>
</evidence>
<sequence length="956" mass="106132">MNTTTGEICPIGEAGEVCTRGHNLFAGYWNQKDKTDEVIDKNRWYHTGDIGIMDELGYISISGRLKDMIIRGGENIYPREIEDFIIKHDDVVDIQVNKLAKGLQSIGCAKGTRVGIWSPNCYEWVVTQYATAKIGAIMVNVNPGYQAMEMDYCLNLVGCHTLICNQRFKGTNNCDILESLEPNILTKADEHRVKSCNKIPTLKNILVMNNTDGEEYAPKNMIRFNEFINSFDGNNNVNTSFDFDESINIQFTSGTTGAPKGATLTHHNIIQNAYFAGKRALEGLTDKILCISPPLYHCFGSVVGGVVAAVHKGTLVLPSPVHNATETLKAIDKYKCDVVYGTPTMFIDLLNSNPQDYNTSSLKRGFMTGSPCPKPLLEAFIKAFPSCEHILIPYGTTECSPVITFTSIHDSEKHRFESVGRPLEHLEAKIMNTTTGEICPIGEAGEVCTRGHNLFAGYWNQKDKTDEVIDKNRWYHTGDIGIMDELGYISISGRLKDMIIRGGENIYPREIEDFIIKHDDVVDIQVVGIPDERMGEDLVAFVIKKTNSTLDKDSLRSYCKGKVNKLAKGLQSIGCVKRTRVGIWSPNCYEWVVTQYATAKIGAIMVNINPAYLSMEMDFCLNLVGCHTLICNQRFKKTNLCDTLESMEPNITTKVDGHRVKSTKIPTLENILVMNSTDGEEYAPKNMIRFNEFINSTKIPTLENILVMNSTDGEEYAPKNMIRFNEFINSFDGNTNMNTVFDFDEPINIMFTSGTTGSPKAAVLSHHNITQNAYFFGKLLTEGLTSNIFCVVPPLYHCFGSVCGSIGATVHKGTLVLPSPMHNAIETLKAIEKYKCSLVFGTPTMFIDIVNSNPQNFNTSSLKRGIMGGSVCPKHILEKTMKAFPSCKHFLVGYGTTECSPVITATTIHDSEKQRLDTIGRPLELLETKIVNTTTGEICPIGEAGEICSRGHNVFS</sequence>
<protein>
    <recommendedName>
        <fullName evidence="5">Medium-chain acyl-CoA ligase ACSF2, mitochondrial</fullName>
        <ecNumber evidence="4">6.2.1.2</ecNumber>
    </recommendedName>
</protein>
<dbReference type="InterPro" id="IPR000873">
    <property type="entry name" value="AMP-dep_synth/lig_dom"/>
</dbReference>
<dbReference type="PROSITE" id="PS00455">
    <property type="entry name" value="AMP_BINDING"/>
    <property type="match status" value="2"/>
</dbReference>
<evidence type="ECO:0000256" key="4">
    <source>
        <dbReference type="ARBA" id="ARBA00039009"/>
    </source>
</evidence>
<dbReference type="Gene3D" id="3.30.300.30">
    <property type="match status" value="1"/>
</dbReference>
<comment type="catalytic activity">
    <reaction evidence="7">
        <text>a medium-chain fatty acid + ATP + CoA = a medium-chain fatty acyl-CoA + AMP + diphosphate</text>
        <dbReference type="Rhea" id="RHEA:48340"/>
        <dbReference type="ChEBI" id="CHEBI:30616"/>
        <dbReference type="ChEBI" id="CHEBI:33019"/>
        <dbReference type="ChEBI" id="CHEBI:57287"/>
        <dbReference type="ChEBI" id="CHEBI:59558"/>
        <dbReference type="ChEBI" id="CHEBI:90546"/>
        <dbReference type="ChEBI" id="CHEBI:456215"/>
        <dbReference type="EC" id="6.2.1.2"/>
    </reaction>
</comment>
<dbReference type="EMBL" id="OC857075">
    <property type="protein sequence ID" value="CAD7624700.1"/>
    <property type="molecule type" value="Genomic_DNA"/>
</dbReference>
<organism evidence="9">
    <name type="scientific">Medioppia subpectinata</name>
    <dbReference type="NCBI Taxonomy" id="1979941"/>
    <lineage>
        <taxon>Eukaryota</taxon>
        <taxon>Metazoa</taxon>
        <taxon>Ecdysozoa</taxon>
        <taxon>Arthropoda</taxon>
        <taxon>Chelicerata</taxon>
        <taxon>Arachnida</taxon>
        <taxon>Acari</taxon>
        <taxon>Acariformes</taxon>
        <taxon>Sarcoptiformes</taxon>
        <taxon>Oribatida</taxon>
        <taxon>Brachypylina</taxon>
        <taxon>Oppioidea</taxon>
        <taxon>Oppiidae</taxon>
        <taxon>Medioppia</taxon>
    </lineage>
</organism>
<reference evidence="9" key="1">
    <citation type="submission" date="2020-11" db="EMBL/GenBank/DDBJ databases">
        <authorList>
            <person name="Tran Van P."/>
        </authorList>
    </citation>
    <scope>NUCLEOTIDE SEQUENCE</scope>
</reference>
<comment type="catalytic activity">
    <reaction evidence="6">
        <text>octanoate + ATP + CoA = octanoyl-CoA + AMP + diphosphate</text>
        <dbReference type="Rhea" id="RHEA:33631"/>
        <dbReference type="ChEBI" id="CHEBI:25646"/>
        <dbReference type="ChEBI" id="CHEBI:30616"/>
        <dbReference type="ChEBI" id="CHEBI:33019"/>
        <dbReference type="ChEBI" id="CHEBI:57287"/>
        <dbReference type="ChEBI" id="CHEBI:57386"/>
        <dbReference type="ChEBI" id="CHEBI:456215"/>
    </reaction>
</comment>
<evidence type="ECO:0000256" key="2">
    <source>
        <dbReference type="ARBA" id="ARBA00022598"/>
    </source>
</evidence>
<comment type="similarity">
    <text evidence="1">Belongs to the ATP-dependent AMP-binding enzyme family.</text>
</comment>
<dbReference type="FunFam" id="3.40.50.12780:FF:000003">
    <property type="entry name" value="Long-chain-fatty-acid--CoA ligase FadD"/>
    <property type="match status" value="1"/>
</dbReference>
<evidence type="ECO:0000259" key="8">
    <source>
        <dbReference type="Pfam" id="PF00501"/>
    </source>
</evidence>
<dbReference type="InterPro" id="IPR045851">
    <property type="entry name" value="AMP-bd_C_sf"/>
</dbReference>
<evidence type="ECO:0000256" key="3">
    <source>
        <dbReference type="ARBA" id="ARBA00037247"/>
    </source>
</evidence>
<dbReference type="Pfam" id="PF00501">
    <property type="entry name" value="AMP-binding"/>
    <property type="match status" value="2"/>
</dbReference>
<dbReference type="SUPFAM" id="SSF56801">
    <property type="entry name" value="Acetyl-CoA synthetase-like"/>
    <property type="match status" value="3"/>
</dbReference>
<dbReference type="Proteomes" id="UP000759131">
    <property type="component" value="Unassembled WGS sequence"/>
</dbReference>
<evidence type="ECO:0000256" key="7">
    <source>
        <dbReference type="ARBA" id="ARBA00048277"/>
    </source>
</evidence>
<proteinExistence type="inferred from homology"/>
<dbReference type="EC" id="6.2.1.2" evidence="4"/>
<dbReference type="AlphaFoldDB" id="A0A7R9PXL8"/>
<dbReference type="PANTHER" id="PTHR43201:SF5">
    <property type="entry name" value="MEDIUM-CHAIN ACYL-COA LIGASE ACSF2, MITOCHONDRIAL"/>
    <property type="match status" value="1"/>
</dbReference>
<keyword evidence="10" id="KW-1185">Reference proteome</keyword>
<keyword evidence="2" id="KW-0436">Ligase</keyword>
<feature type="domain" description="AMP-dependent synthetase/ligase" evidence="8">
    <location>
        <begin position="93"/>
        <end position="459"/>
    </location>
</feature>
<evidence type="ECO:0000256" key="1">
    <source>
        <dbReference type="ARBA" id="ARBA00006432"/>
    </source>
</evidence>
<dbReference type="Gene3D" id="3.40.50.980">
    <property type="match status" value="2"/>
</dbReference>
<evidence type="ECO:0000313" key="9">
    <source>
        <dbReference type="EMBL" id="CAD7624700.1"/>
    </source>
</evidence>
<name>A0A7R9PXL8_9ACAR</name>
<dbReference type="EMBL" id="CAJPIZ010002500">
    <property type="protein sequence ID" value="CAG2105130.1"/>
    <property type="molecule type" value="Genomic_DNA"/>
</dbReference>
<dbReference type="InterPro" id="IPR020845">
    <property type="entry name" value="AMP-binding_CS"/>
</dbReference>
<dbReference type="GO" id="GO:0006631">
    <property type="term" value="P:fatty acid metabolic process"/>
    <property type="evidence" value="ECO:0007669"/>
    <property type="project" value="TreeGrafter"/>
</dbReference>
<accession>A0A7R9PXL8</accession>
<feature type="non-terminal residue" evidence="9">
    <location>
        <position position="1"/>
    </location>
</feature>
<dbReference type="InterPro" id="IPR042099">
    <property type="entry name" value="ANL_N_sf"/>
</dbReference>
<dbReference type="PANTHER" id="PTHR43201">
    <property type="entry name" value="ACYL-COA SYNTHETASE"/>
    <property type="match status" value="1"/>
</dbReference>
<evidence type="ECO:0000313" key="10">
    <source>
        <dbReference type="Proteomes" id="UP000759131"/>
    </source>
</evidence>
<gene>
    <name evidence="9" type="ORF">OSB1V03_LOCUS5141</name>
</gene>
<evidence type="ECO:0000256" key="6">
    <source>
        <dbReference type="ARBA" id="ARBA00047319"/>
    </source>
</evidence>
<dbReference type="Gene3D" id="2.30.38.10">
    <property type="entry name" value="Luciferase, Domain 3"/>
    <property type="match status" value="1"/>
</dbReference>
<dbReference type="GO" id="GO:0031956">
    <property type="term" value="F:medium-chain fatty acid-CoA ligase activity"/>
    <property type="evidence" value="ECO:0007669"/>
    <property type="project" value="UniProtKB-EC"/>
</dbReference>
<dbReference type="OrthoDB" id="10253115at2759"/>
<dbReference type="Gene3D" id="3.40.50.12780">
    <property type="entry name" value="N-terminal domain of ligase-like"/>
    <property type="match status" value="3"/>
</dbReference>
<comment type="function">
    <text evidence="3">Acyl-CoA synthases catalyze the initial reaction in fatty acid metabolism, by forming a thioester with CoA. Has some preference toward medium-chain substrates. Plays a role in adipocyte differentiation.</text>
</comment>